<evidence type="ECO:0000256" key="9">
    <source>
        <dbReference type="ARBA" id="ARBA00022840"/>
    </source>
</evidence>
<comment type="catalytic activity">
    <reaction evidence="1">
        <text>ATP + protein L-histidine = ADP + protein N-phospho-L-histidine.</text>
        <dbReference type="EC" id="2.7.13.3"/>
    </reaction>
</comment>
<dbReference type="InterPro" id="IPR006189">
    <property type="entry name" value="CHASE_dom"/>
</dbReference>
<organism evidence="14 15">
    <name type="scientific">Croceibacterium soli</name>
    <dbReference type="NCBI Taxonomy" id="1739690"/>
    <lineage>
        <taxon>Bacteria</taxon>
        <taxon>Pseudomonadati</taxon>
        <taxon>Pseudomonadota</taxon>
        <taxon>Alphaproteobacteria</taxon>
        <taxon>Sphingomonadales</taxon>
        <taxon>Erythrobacteraceae</taxon>
        <taxon>Croceibacterium</taxon>
    </lineage>
</organism>
<dbReference type="Pfam" id="PF07536">
    <property type="entry name" value="HWE_HK"/>
    <property type="match status" value="1"/>
</dbReference>
<comment type="subcellular location">
    <subcellularLocation>
        <location evidence="2">Membrane</location>
    </subcellularLocation>
</comment>
<proteinExistence type="predicted"/>
<feature type="transmembrane region" description="Helical" evidence="12">
    <location>
        <begin position="282"/>
        <end position="304"/>
    </location>
</feature>
<dbReference type="PROSITE" id="PS50839">
    <property type="entry name" value="CHASE"/>
    <property type="match status" value="1"/>
</dbReference>
<dbReference type="OrthoDB" id="136506at2"/>
<dbReference type="GO" id="GO:0007165">
    <property type="term" value="P:signal transduction"/>
    <property type="evidence" value="ECO:0007669"/>
    <property type="project" value="UniProtKB-ARBA"/>
</dbReference>
<evidence type="ECO:0000256" key="7">
    <source>
        <dbReference type="ARBA" id="ARBA00022741"/>
    </source>
</evidence>
<evidence type="ECO:0000313" key="14">
    <source>
        <dbReference type="EMBL" id="MXP40655.1"/>
    </source>
</evidence>
<dbReference type="PANTHER" id="PTHR41523:SF8">
    <property type="entry name" value="ETHYLENE RESPONSE SENSOR PROTEIN"/>
    <property type="match status" value="1"/>
</dbReference>
<evidence type="ECO:0000256" key="6">
    <source>
        <dbReference type="ARBA" id="ARBA00022692"/>
    </source>
</evidence>
<dbReference type="SMART" id="SM01079">
    <property type="entry name" value="CHASE"/>
    <property type="match status" value="1"/>
</dbReference>
<evidence type="ECO:0000256" key="1">
    <source>
        <dbReference type="ARBA" id="ARBA00000085"/>
    </source>
</evidence>
<evidence type="ECO:0000256" key="2">
    <source>
        <dbReference type="ARBA" id="ARBA00004370"/>
    </source>
</evidence>
<keyword evidence="4" id="KW-0597">Phosphoprotein</keyword>
<evidence type="ECO:0000256" key="8">
    <source>
        <dbReference type="ARBA" id="ARBA00022777"/>
    </source>
</evidence>
<dbReference type="InterPro" id="IPR036890">
    <property type="entry name" value="HATPase_C_sf"/>
</dbReference>
<dbReference type="Gene3D" id="3.30.565.10">
    <property type="entry name" value="Histidine kinase-like ATPase, C-terminal domain"/>
    <property type="match status" value="1"/>
</dbReference>
<evidence type="ECO:0000256" key="12">
    <source>
        <dbReference type="SAM" id="Phobius"/>
    </source>
</evidence>
<dbReference type="SMART" id="SM00911">
    <property type="entry name" value="HWE_HK"/>
    <property type="match status" value="1"/>
</dbReference>
<evidence type="ECO:0000259" key="13">
    <source>
        <dbReference type="PROSITE" id="PS50839"/>
    </source>
</evidence>
<accession>A0A6I4UU46</accession>
<dbReference type="GO" id="GO:0004673">
    <property type="term" value="F:protein histidine kinase activity"/>
    <property type="evidence" value="ECO:0007669"/>
    <property type="project" value="UniProtKB-EC"/>
</dbReference>
<dbReference type="GO" id="GO:0016020">
    <property type="term" value="C:membrane"/>
    <property type="evidence" value="ECO:0007669"/>
    <property type="project" value="UniProtKB-SubCell"/>
</dbReference>
<keyword evidence="9" id="KW-0067">ATP-binding</keyword>
<dbReference type="InterPro" id="IPR042240">
    <property type="entry name" value="CHASE_sf"/>
</dbReference>
<dbReference type="AlphaFoldDB" id="A0A6I4UU46"/>
<comment type="caution">
    <text evidence="14">The sequence shown here is derived from an EMBL/GenBank/DDBJ whole genome shotgun (WGS) entry which is preliminary data.</text>
</comment>
<evidence type="ECO:0000256" key="4">
    <source>
        <dbReference type="ARBA" id="ARBA00022553"/>
    </source>
</evidence>
<evidence type="ECO:0000256" key="5">
    <source>
        <dbReference type="ARBA" id="ARBA00022679"/>
    </source>
</evidence>
<dbReference type="InterPro" id="IPR011102">
    <property type="entry name" value="Sig_transdc_His_kinase_HWE"/>
</dbReference>
<evidence type="ECO:0000256" key="10">
    <source>
        <dbReference type="ARBA" id="ARBA00022989"/>
    </source>
</evidence>
<keyword evidence="8 14" id="KW-0418">Kinase</keyword>
<dbReference type="Gene3D" id="3.30.450.350">
    <property type="entry name" value="CHASE domain"/>
    <property type="match status" value="1"/>
</dbReference>
<feature type="domain" description="CHASE" evidence="13">
    <location>
        <begin position="132"/>
        <end position="237"/>
    </location>
</feature>
<keyword evidence="15" id="KW-1185">Reference proteome</keyword>
<dbReference type="PANTHER" id="PTHR41523">
    <property type="entry name" value="TWO-COMPONENT SYSTEM SENSOR PROTEIN"/>
    <property type="match status" value="1"/>
</dbReference>
<evidence type="ECO:0000256" key="11">
    <source>
        <dbReference type="ARBA" id="ARBA00023136"/>
    </source>
</evidence>
<dbReference type="EC" id="2.7.13.3" evidence="3"/>
<protein>
    <recommendedName>
        <fullName evidence="3">histidine kinase</fullName>
        <ecNumber evidence="3">2.7.13.3</ecNumber>
    </recommendedName>
</protein>
<dbReference type="GO" id="GO:0005524">
    <property type="term" value="F:ATP binding"/>
    <property type="evidence" value="ECO:0007669"/>
    <property type="project" value="UniProtKB-KW"/>
</dbReference>
<keyword evidence="11 12" id="KW-0472">Membrane</keyword>
<dbReference type="EMBL" id="WTYK01000001">
    <property type="protein sequence ID" value="MXP40655.1"/>
    <property type="molecule type" value="Genomic_DNA"/>
</dbReference>
<dbReference type="Pfam" id="PF03924">
    <property type="entry name" value="CHASE"/>
    <property type="match status" value="1"/>
</dbReference>
<evidence type="ECO:0000256" key="3">
    <source>
        <dbReference type="ARBA" id="ARBA00012438"/>
    </source>
</evidence>
<name>A0A6I4UU46_9SPHN</name>
<keyword evidence="7" id="KW-0547">Nucleotide-binding</keyword>
<keyword evidence="10 12" id="KW-1133">Transmembrane helix</keyword>
<dbReference type="Proteomes" id="UP000469159">
    <property type="component" value="Unassembled WGS sequence"/>
</dbReference>
<dbReference type="SUPFAM" id="SSF55874">
    <property type="entry name" value="ATPase domain of HSP90 chaperone/DNA topoisomerase II/histidine kinase"/>
    <property type="match status" value="1"/>
</dbReference>
<reference evidence="14 15" key="1">
    <citation type="submission" date="2019-12" db="EMBL/GenBank/DDBJ databases">
        <title>Genomic-based taxomic classification of the family Erythrobacteraceae.</title>
        <authorList>
            <person name="Xu L."/>
        </authorList>
    </citation>
    <scope>NUCLEOTIDE SEQUENCE [LARGE SCALE GENOMIC DNA]</scope>
    <source>
        <strain evidence="14 15">MCCC 1K02066</strain>
    </source>
</reference>
<gene>
    <name evidence="14" type="ORF">GRI75_03200</name>
</gene>
<keyword evidence="6 12" id="KW-0812">Transmembrane</keyword>
<sequence>MPVAIFLLVTAVTALSVFAIERGEDQRAEAQLRAEASAIASALEQRANASSAYLRAGAALLAMLDEVPASRFRRFVSELRLDADYRGAEGIGWAMIVRPGEIGAFNAFMAEQAPGNRELHPAFDGSQPYAVPVTFLQPDTERNRRAIGFDMFSDPVRRMAMIEAERTARPTASGKVALRQEGGGDQPGFLIYMPVFDAIETGRVLKGFIYSPFNAQDFLAAALELERPGAVGIRLYDSEKTEANLIARISQEGNVGATYSMPVTVANHRWVLEVAAPPAETLSGLSMLTLIFGLLVASLLMLLVRMLTQQANEDEAALVWFAEQASIRNSLTRELNHRVKNTLANVLSIIALTRRRAKDLEEFADGLDGRIRALSATHDLLTQSDWGTTPIRSVVDAELAPYVQAEDHRIEIGGPDIQLAPNDALSLGLAIHELATNAAKYGALTRPGGHVTIKWHKIAPQLVRLEWRERGGPPVKEKRTRGFGTDLIEKIVANELNSPVELDFAPEGVNCVLTIPVREPTAFSMRAPRLDQDGPPAAGRS</sequence>
<keyword evidence="5" id="KW-0808">Transferase</keyword>
<evidence type="ECO:0000313" key="15">
    <source>
        <dbReference type="Proteomes" id="UP000469159"/>
    </source>
</evidence>